<reference evidence="1" key="1">
    <citation type="submission" date="2023-04" db="EMBL/GenBank/DDBJ databases">
        <title>Draft Genome sequencing of Naganishia species isolated from polar environments using Oxford Nanopore Technology.</title>
        <authorList>
            <person name="Leo P."/>
            <person name="Venkateswaran K."/>
        </authorList>
    </citation>
    <scope>NUCLEOTIDE SEQUENCE</scope>
    <source>
        <strain evidence="1">DBVPG 5303</strain>
    </source>
</reference>
<comment type="caution">
    <text evidence="1">The sequence shown here is derived from an EMBL/GenBank/DDBJ whole genome shotgun (WGS) entry which is preliminary data.</text>
</comment>
<gene>
    <name evidence="1" type="ORF">QFC24_003097</name>
</gene>
<sequence length="326" mass="35348">MTNETRTQFVAFLEYFSTTQDIVPGTQASSGGSQGDHLSEPHYPNTYVYTLEGPGSSPVEVRTNDGALSYLPITEEAHHDVPITPSAPSSTAGNIIKDSTVGIPYAVSSVAFFAPLASGDSVVGVDALLGRLGEIDKSVKGEWASAVGREDRAAISILYVDPTPTGGFARASTCAEFACEILIEKLPDHADFFKNNLLVRTLMLIGFLEGSRNKGETLVQEQWEAWQNTRPPALAGAASVIPRTEEATRSIRRQAKARYVNFLARLLFVIASTEFRKRVSDSFTGDAVVLIRYILNVIDLLESKLDALFQAEEGSDVEAESLQEDP</sequence>
<organism evidence="1 2">
    <name type="scientific">Naganishia onofrii</name>
    <dbReference type="NCBI Taxonomy" id="1851511"/>
    <lineage>
        <taxon>Eukaryota</taxon>
        <taxon>Fungi</taxon>
        <taxon>Dikarya</taxon>
        <taxon>Basidiomycota</taxon>
        <taxon>Agaricomycotina</taxon>
        <taxon>Tremellomycetes</taxon>
        <taxon>Filobasidiales</taxon>
        <taxon>Filobasidiaceae</taxon>
        <taxon>Naganishia</taxon>
    </lineage>
</organism>
<dbReference type="EMBL" id="JASBWV010000009">
    <property type="protein sequence ID" value="KAJ9124729.1"/>
    <property type="molecule type" value="Genomic_DNA"/>
</dbReference>
<evidence type="ECO:0000313" key="1">
    <source>
        <dbReference type="EMBL" id="KAJ9124729.1"/>
    </source>
</evidence>
<proteinExistence type="predicted"/>
<protein>
    <submittedName>
        <fullName evidence="1">Uncharacterized protein</fullName>
    </submittedName>
</protein>
<name>A0ACC2XMQ3_9TREE</name>
<accession>A0ACC2XMQ3</accession>
<evidence type="ECO:0000313" key="2">
    <source>
        <dbReference type="Proteomes" id="UP001234202"/>
    </source>
</evidence>
<dbReference type="Proteomes" id="UP001234202">
    <property type="component" value="Unassembled WGS sequence"/>
</dbReference>
<keyword evidence="2" id="KW-1185">Reference proteome</keyword>